<organism evidence="2 3">
    <name type="scientific">Champsocephalus gunnari</name>
    <name type="common">Mackerel icefish</name>
    <dbReference type="NCBI Taxonomy" id="52237"/>
    <lineage>
        <taxon>Eukaryota</taxon>
        <taxon>Metazoa</taxon>
        <taxon>Chordata</taxon>
        <taxon>Craniata</taxon>
        <taxon>Vertebrata</taxon>
        <taxon>Euteleostomi</taxon>
        <taxon>Actinopterygii</taxon>
        <taxon>Neopterygii</taxon>
        <taxon>Teleostei</taxon>
        <taxon>Neoteleostei</taxon>
        <taxon>Acanthomorphata</taxon>
        <taxon>Eupercaria</taxon>
        <taxon>Perciformes</taxon>
        <taxon>Notothenioidei</taxon>
        <taxon>Channichthyidae</taxon>
        <taxon>Champsocephalus</taxon>
    </lineage>
</organism>
<proteinExistence type="predicted"/>
<sequence>MMDVPTANQSDTPCQPWAGQNGWSPASPQGPPCNPLPSFQNLSLSSPSDQRPGYEQLQVSNHGYQSELATFSSRNNTEHSTLYANNADHSVQRVTPDAHASSMVPSASQGRYIPPCSLALMKEGMHPCNPQQMPFYSPHSPYQGISSPLQPPYTHHCSLNGPQSPQQKHLPITTLSFGVNQSPQFHTSACI</sequence>
<accession>A0AAN8E1U4</accession>
<name>A0AAN8E1U4_CHAGU</name>
<evidence type="ECO:0000313" key="3">
    <source>
        <dbReference type="Proteomes" id="UP001331515"/>
    </source>
</evidence>
<evidence type="ECO:0000256" key="1">
    <source>
        <dbReference type="SAM" id="MobiDB-lite"/>
    </source>
</evidence>
<evidence type="ECO:0000313" key="2">
    <source>
        <dbReference type="EMBL" id="KAK5932057.1"/>
    </source>
</evidence>
<reference evidence="2 3" key="1">
    <citation type="journal article" date="2023" name="Mol. Biol. Evol.">
        <title>Genomics of Secondarily Temperate Adaptation in the Only Non-Antarctic Icefish.</title>
        <authorList>
            <person name="Rivera-Colon A.G."/>
            <person name="Rayamajhi N."/>
            <person name="Minhas B.F."/>
            <person name="Madrigal G."/>
            <person name="Bilyk K.T."/>
            <person name="Yoon V."/>
            <person name="Hune M."/>
            <person name="Gregory S."/>
            <person name="Cheng C.H.C."/>
            <person name="Catchen J.M."/>
        </authorList>
    </citation>
    <scope>NUCLEOTIDE SEQUENCE [LARGE SCALE GENOMIC DNA]</scope>
    <source>
        <tissue evidence="2">White muscle</tissue>
    </source>
</reference>
<dbReference type="AlphaFoldDB" id="A0AAN8E1U4"/>
<gene>
    <name evidence="2" type="ORF">CgunFtcFv8_003793</name>
</gene>
<feature type="compositionally biased region" description="Polar residues" evidence="1">
    <location>
        <begin position="37"/>
        <end position="49"/>
    </location>
</feature>
<keyword evidence="3" id="KW-1185">Reference proteome</keyword>
<feature type="region of interest" description="Disordered" evidence="1">
    <location>
        <begin position="1"/>
        <end position="54"/>
    </location>
</feature>
<comment type="caution">
    <text evidence="2">The sequence shown here is derived from an EMBL/GenBank/DDBJ whole genome shotgun (WGS) entry which is preliminary data.</text>
</comment>
<dbReference type="Proteomes" id="UP001331515">
    <property type="component" value="Unassembled WGS sequence"/>
</dbReference>
<feature type="compositionally biased region" description="Polar residues" evidence="1">
    <location>
        <begin position="1"/>
        <end position="13"/>
    </location>
</feature>
<protein>
    <submittedName>
        <fullName evidence="2">Uncharacterized protein</fullName>
    </submittedName>
</protein>
<dbReference type="EMBL" id="JAURVH010001515">
    <property type="protein sequence ID" value="KAK5932057.1"/>
    <property type="molecule type" value="Genomic_DNA"/>
</dbReference>